<dbReference type="AlphaFoldDB" id="A0A809RDL7"/>
<organism evidence="5 6">
    <name type="scientific">Candidatus Nitrosymbiomonas proteolyticus</name>
    <dbReference type="NCBI Taxonomy" id="2608984"/>
    <lineage>
        <taxon>Bacteria</taxon>
        <taxon>Bacillati</taxon>
        <taxon>Armatimonadota</taxon>
        <taxon>Armatimonadota incertae sedis</taxon>
        <taxon>Candidatus Nitrosymbiomonas</taxon>
    </lineage>
</organism>
<feature type="domain" description="Gfo/Idh/MocA-like oxidoreductase N-terminal" evidence="3">
    <location>
        <begin position="42"/>
        <end position="179"/>
    </location>
</feature>
<dbReference type="Gene3D" id="3.30.360.10">
    <property type="entry name" value="Dihydrodipicolinate Reductase, domain 2"/>
    <property type="match status" value="1"/>
</dbReference>
<proteinExistence type="predicted"/>
<dbReference type="PANTHER" id="PTHR43818:SF5">
    <property type="entry name" value="OXIDOREDUCTASE FAMILY PROTEIN"/>
    <property type="match status" value="1"/>
</dbReference>
<dbReference type="Gene3D" id="3.40.50.720">
    <property type="entry name" value="NAD(P)-binding Rossmann-like Domain"/>
    <property type="match status" value="1"/>
</dbReference>
<dbReference type="SUPFAM" id="SSF55347">
    <property type="entry name" value="Glyceraldehyde-3-phosphate dehydrogenase-like, C-terminal domain"/>
    <property type="match status" value="1"/>
</dbReference>
<name>A0A809RDL7_9BACT</name>
<reference evidence="5" key="1">
    <citation type="journal article" name="DNA Res.">
        <title>The physiological potential of anammox bacteria as revealed by their core genome structure.</title>
        <authorList>
            <person name="Okubo T."/>
            <person name="Toyoda A."/>
            <person name="Fukuhara K."/>
            <person name="Uchiyama I."/>
            <person name="Harigaya Y."/>
            <person name="Kuroiwa M."/>
            <person name="Suzuki T."/>
            <person name="Murakami Y."/>
            <person name="Suwa Y."/>
            <person name="Takami H."/>
        </authorList>
    </citation>
    <scope>NUCLEOTIDE SEQUENCE</scope>
    <source>
        <strain evidence="5">317325-2</strain>
    </source>
</reference>
<dbReference type="Pfam" id="PF22725">
    <property type="entry name" value="GFO_IDH_MocA_C3"/>
    <property type="match status" value="1"/>
</dbReference>
<evidence type="ECO:0000259" key="3">
    <source>
        <dbReference type="Pfam" id="PF01408"/>
    </source>
</evidence>
<accession>A0A809RDL7</accession>
<dbReference type="InterPro" id="IPR055170">
    <property type="entry name" value="GFO_IDH_MocA-like_dom"/>
</dbReference>
<dbReference type="Pfam" id="PF01408">
    <property type="entry name" value="GFO_IDH_MocA"/>
    <property type="match status" value="1"/>
</dbReference>
<dbReference type="Proteomes" id="UP000662873">
    <property type="component" value="Chromosome"/>
</dbReference>
<dbReference type="GO" id="GO:0000166">
    <property type="term" value="F:nucleotide binding"/>
    <property type="evidence" value="ECO:0007669"/>
    <property type="project" value="InterPro"/>
</dbReference>
<dbReference type="PROSITE" id="PS51318">
    <property type="entry name" value="TAT"/>
    <property type="match status" value="1"/>
</dbReference>
<dbReference type="InterPro" id="IPR036291">
    <property type="entry name" value="NAD(P)-bd_dom_sf"/>
</dbReference>
<dbReference type="PANTHER" id="PTHR43818">
    <property type="entry name" value="BCDNA.GH03377"/>
    <property type="match status" value="1"/>
</dbReference>
<dbReference type="EMBL" id="AP021858">
    <property type="protein sequence ID" value="BBO22485.1"/>
    <property type="molecule type" value="Genomic_DNA"/>
</dbReference>
<gene>
    <name evidence="5" type="ORF">NPRO_00800</name>
</gene>
<evidence type="ECO:0000259" key="4">
    <source>
        <dbReference type="Pfam" id="PF22725"/>
    </source>
</evidence>
<evidence type="ECO:0000256" key="2">
    <source>
        <dbReference type="SAM" id="MobiDB-lite"/>
    </source>
</evidence>
<evidence type="ECO:0000313" key="6">
    <source>
        <dbReference type="Proteomes" id="UP000662873"/>
    </source>
</evidence>
<feature type="domain" description="GFO/IDH/MocA-like oxidoreductase" evidence="4">
    <location>
        <begin position="188"/>
        <end position="330"/>
    </location>
</feature>
<dbReference type="InterPro" id="IPR000683">
    <property type="entry name" value="Gfo/Idh/MocA-like_OxRdtase_N"/>
</dbReference>
<dbReference type="KEGG" id="npy:NPRO_00800"/>
<protein>
    <recommendedName>
        <fullName evidence="1">Glycosyl hydrolase family 109 protein</fullName>
    </recommendedName>
</protein>
<dbReference type="InterPro" id="IPR050463">
    <property type="entry name" value="Gfo/Idh/MocA_oxidrdct_glycsds"/>
</dbReference>
<sequence>MSKKEITASRRQVLQAAGGVATAALLPKPLRAGVHVQGSDEIRVALVGCGGRGSGAAVNAVSVQRGPVKLVAMADVFEDRLNDSYKNLSGSIASRMDVPPERRFLGFDAYKRAMDTLRPGDVVILTTPPGFRWVHYEYAIQKKLNVFMEKPVSVDGPSSRKMLELNEKAISAGLKVSVGLMSRHTVGMQELAQRIREGAIGEIMLMRGYRMHGPAASSQSVPKPDGMSHLEYQIRRFHSFLWASGGCYSDFYIHHIDHLCWMKGALPVRAQGVGGRHYRANPEGLPFVDQNFDSYAVEYTFGDGSKFFFEGRCMNGAHGIYSSYVHGTKGLGVVARAGDFGGPQAIHSNQILAPESLVWQSTDRSNPYQNEWEVLVGKIRDNEPHNEVKTGVETCLVTNMGRMAAHTGQEITFEQMLNCEHEFGPTVAELTSDSPSPLMPGADGRYPIPQPGILKDREY</sequence>
<evidence type="ECO:0000256" key="1">
    <source>
        <dbReference type="ARBA" id="ARBA00016631"/>
    </source>
</evidence>
<dbReference type="SUPFAM" id="SSF51735">
    <property type="entry name" value="NAD(P)-binding Rossmann-fold domains"/>
    <property type="match status" value="1"/>
</dbReference>
<evidence type="ECO:0000313" key="5">
    <source>
        <dbReference type="EMBL" id="BBO22485.1"/>
    </source>
</evidence>
<dbReference type="InterPro" id="IPR006311">
    <property type="entry name" value="TAT_signal"/>
</dbReference>
<feature type="region of interest" description="Disordered" evidence="2">
    <location>
        <begin position="437"/>
        <end position="459"/>
    </location>
</feature>